<protein>
    <submittedName>
        <fullName evidence="1">Uncharacterized protein</fullName>
    </submittedName>
</protein>
<dbReference type="Proteomes" id="UP000662888">
    <property type="component" value="Chromosome"/>
</dbReference>
<evidence type="ECO:0000313" key="1">
    <source>
        <dbReference type="EMBL" id="QPI50421.1"/>
    </source>
</evidence>
<gene>
    <name evidence="1" type="ORF">IV454_01975</name>
</gene>
<keyword evidence="2" id="KW-1185">Reference proteome</keyword>
<accession>A0AA48WED2</accession>
<name>A0AA48WED2_9BURK</name>
<proteinExistence type="predicted"/>
<sequence length="137" mass="14733">MTILELLEHMLPDGCDAFTSLRASGAGPLVSQAGLTCPTWPPDLFAVVGRIIEESACYTLASPDRGDVRANRGTLDEGKVLGHRAALDALAILVNAWSEDPLVPPAKVMSLWNELVQVHGKHRWRVSSPTLPRPAAC</sequence>
<dbReference type="RefSeq" id="WP_206089978.1">
    <property type="nucleotide sequence ID" value="NZ_CP065053.1"/>
</dbReference>
<evidence type="ECO:0000313" key="2">
    <source>
        <dbReference type="Proteomes" id="UP000662888"/>
    </source>
</evidence>
<reference evidence="1 2" key="1">
    <citation type="submission" date="2020-11" db="EMBL/GenBank/DDBJ databases">
        <authorList>
            <person name="Sun Q."/>
        </authorList>
    </citation>
    <scope>NUCLEOTIDE SEQUENCE [LARGE SCALE GENOMIC DNA]</scope>
    <source>
        <strain evidence="1 2">P8398</strain>
    </source>
</reference>
<organism evidence="1 2">
    <name type="scientific">Massilia antarctica</name>
    <dbReference type="NCBI Taxonomy" id="2765360"/>
    <lineage>
        <taxon>Bacteria</taxon>
        <taxon>Pseudomonadati</taxon>
        <taxon>Pseudomonadota</taxon>
        <taxon>Betaproteobacteria</taxon>
        <taxon>Burkholderiales</taxon>
        <taxon>Oxalobacteraceae</taxon>
        <taxon>Telluria group</taxon>
        <taxon>Massilia</taxon>
    </lineage>
</organism>
<dbReference type="EMBL" id="CP065053">
    <property type="protein sequence ID" value="QPI50421.1"/>
    <property type="molecule type" value="Genomic_DNA"/>
</dbReference>